<comment type="similarity">
    <text evidence="2">Belongs to the transposase mutator family.</text>
</comment>
<protein>
    <submittedName>
        <fullName evidence="6">DNA polymerase IV</fullName>
    </submittedName>
</protein>
<organism evidence="6 7">
    <name type="scientific">Candidatus Carbonibacillus altaicus</name>
    <dbReference type="NCBI Taxonomy" id="2163959"/>
    <lineage>
        <taxon>Bacteria</taxon>
        <taxon>Bacillati</taxon>
        <taxon>Bacillota</taxon>
        <taxon>Bacilli</taxon>
        <taxon>Bacillales</taxon>
        <taxon>Candidatus Carbonibacillus</taxon>
    </lineage>
</organism>
<evidence type="ECO:0000256" key="4">
    <source>
        <dbReference type="ARBA" id="ARBA00023125"/>
    </source>
</evidence>
<proteinExistence type="inferred from homology"/>
<evidence type="ECO:0000256" key="1">
    <source>
        <dbReference type="ARBA" id="ARBA00002190"/>
    </source>
</evidence>
<keyword evidence="4" id="KW-0238">DNA-binding</keyword>
<evidence type="ECO:0000256" key="2">
    <source>
        <dbReference type="ARBA" id="ARBA00010961"/>
    </source>
</evidence>
<sequence length="43" mass="4689">MRSRAALIATGVGEDGYREVLGMRIGDSESEASWSAFIGWLKD</sequence>
<dbReference type="GO" id="GO:0004803">
    <property type="term" value="F:transposase activity"/>
    <property type="evidence" value="ECO:0007669"/>
    <property type="project" value="InterPro"/>
</dbReference>
<keyword evidence="5" id="KW-0233">DNA recombination</keyword>
<comment type="function">
    <text evidence="1">Required for the transposition of the insertion element.</text>
</comment>
<dbReference type="Proteomes" id="UP000244338">
    <property type="component" value="Unassembled WGS sequence"/>
</dbReference>
<dbReference type="EMBL" id="PEBX01000017">
    <property type="protein sequence ID" value="PTQ56877.1"/>
    <property type="molecule type" value="Genomic_DNA"/>
</dbReference>
<evidence type="ECO:0000313" key="7">
    <source>
        <dbReference type="Proteomes" id="UP000244338"/>
    </source>
</evidence>
<accession>A0A2R6Y2G3</accession>
<evidence type="ECO:0000256" key="5">
    <source>
        <dbReference type="ARBA" id="ARBA00023172"/>
    </source>
</evidence>
<name>A0A2R6Y2G3_9BACL</name>
<dbReference type="InterPro" id="IPR001207">
    <property type="entry name" value="Transposase_mutator"/>
</dbReference>
<reference evidence="7" key="1">
    <citation type="journal article" date="2018" name="Sci. Rep.">
        <title>Lignite coal burning seam in the remote Altai Mountains harbors a hydrogen-driven thermophilic microbial community.</title>
        <authorList>
            <person name="Kadnikov V.V."/>
            <person name="Mardanov A.V."/>
            <person name="Ivasenko D.A."/>
            <person name="Antsiferov D.V."/>
            <person name="Beletsky A.V."/>
            <person name="Karnachuk O.V."/>
            <person name="Ravin N.V."/>
        </authorList>
    </citation>
    <scope>NUCLEOTIDE SEQUENCE [LARGE SCALE GENOMIC DNA]</scope>
</reference>
<dbReference type="GO" id="GO:0006313">
    <property type="term" value="P:DNA transposition"/>
    <property type="evidence" value="ECO:0007669"/>
    <property type="project" value="InterPro"/>
</dbReference>
<keyword evidence="3" id="KW-0815">Transposition</keyword>
<evidence type="ECO:0000313" key="6">
    <source>
        <dbReference type="EMBL" id="PTQ56877.1"/>
    </source>
</evidence>
<dbReference type="Pfam" id="PF00872">
    <property type="entry name" value="Transposase_mut"/>
    <property type="match status" value="1"/>
</dbReference>
<comment type="caution">
    <text evidence="6">The sequence shown here is derived from an EMBL/GenBank/DDBJ whole genome shotgun (WGS) entry which is preliminary data.</text>
</comment>
<dbReference type="GO" id="GO:0003677">
    <property type="term" value="F:DNA binding"/>
    <property type="evidence" value="ECO:0007669"/>
    <property type="project" value="UniProtKB-KW"/>
</dbReference>
<dbReference type="AlphaFoldDB" id="A0A2R6Y2G3"/>
<evidence type="ECO:0000256" key="3">
    <source>
        <dbReference type="ARBA" id="ARBA00022578"/>
    </source>
</evidence>
<gene>
    <name evidence="6" type="ORF">BSOLF_2553</name>
</gene>